<feature type="region of interest" description="Disordered" evidence="1">
    <location>
        <begin position="405"/>
        <end position="462"/>
    </location>
</feature>
<feature type="compositionally biased region" description="Basic and acidic residues" evidence="1">
    <location>
        <begin position="302"/>
        <end position="311"/>
    </location>
</feature>
<feature type="region of interest" description="Disordered" evidence="1">
    <location>
        <begin position="798"/>
        <end position="933"/>
    </location>
</feature>
<feature type="compositionally biased region" description="Acidic residues" evidence="1">
    <location>
        <begin position="328"/>
        <end position="340"/>
    </location>
</feature>
<accession>A0A6A5TFN5</accession>
<feature type="compositionally biased region" description="Basic and acidic residues" evidence="1">
    <location>
        <begin position="706"/>
        <end position="718"/>
    </location>
</feature>
<feature type="compositionally biased region" description="Basic and acidic residues" evidence="1">
    <location>
        <begin position="18"/>
        <end position="30"/>
    </location>
</feature>
<dbReference type="AlphaFoldDB" id="A0A6A5TFN5"/>
<evidence type="ECO:0000313" key="2">
    <source>
        <dbReference type="EMBL" id="KAF1950964.1"/>
    </source>
</evidence>
<dbReference type="EMBL" id="ML977021">
    <property type="protein sequence ID" value="KAF1950964.1"/>
    <property type="molecule type" value="Genomic_DNA"/>
</dbReference>
<protein>
    <submittedName>
        <fullName evidence="2">Uncharacterized protein</fullName>
    </submittedName>
</protein>
<feature type="compositionally biased region" description="Polar residues" evidence="1">
    <location>
        <begin position="164"/>
        <end position="177"/>
    </location>
</feature>
<name>A0A6A5TFN5_9PLEO</name>
<feature type="compositionally biased region" description="Polar residues" evidence="1">
    <location>
        <begin position="821"/>
        <end position="832"/>
    </location>
</feature>
<feature type="compositionally biased region" description="Basic and acidic residues" evidence="1">
    <location>
        <begin position="207"/>
        <end position="222"/>
    </location>
</feature>
<feature type="region of interest" description="Disordered" evidence="1">
    <location>
        <begin position="525"/>
        <end position="578"/>
    </location>
</feature>
<dbReference type="Proteomes" id="UP000800035">
    <property type="component" value="Unassembled WGS sequence"/>
</dbReference>
<evidence type="ECO:0000256" key="1">
    <source>
        <dbReference type="SAM" id="MobiDB-lite"/>
    </source>
</evidence>
<evidence type="ECO:0000313" key="3">
    <source>
        <dbReference type="Proteomes" id="UP000800035"/>
    </source>
</evidence>
<feature type="compositionally biased region" description="Polar residues" evidence="1">
    <location>
        <begin position="246"/>
        <end position="255"/>
    </location>
</feature>
<feature type="compositionally biased region" description="Low complexity" evidence="1">
    <location>
        <begin position="430"/>
        <end position="445"/>
    </location>
</feature>
<reference evidence="2" key="1">
    <citation type="journal article" date="2020" name="Stud. Mycol.">
        <title>101 Dothideomycetes genomes: a test case for predicting lifestyles and emergence of pathogens.</title>
        <authorList>
            <person name="Haridas S."/>
            <person name="Albert R."/>
            <person name="Binder M."/>
            <person name="Bloem J."/>
            <person name="Labutti K."/>
            <person name="Salamov A."/>
            <person name="Andreopoulos B."/>
            <person name="Baker S."/>
            <person name="Barry K."/>
            <person name="Bills G."/>
            <person name="Bluhm B."/>
            <person name="Cannon C."/>
            <person name="Castanera R."/>
            <person name="Culley D."/>
            <person name="Daum C."/>
            <person name="Ezra D."/>
            <person name="Gonzalez J."/>
            <person name="Henrissat B."/>
            <person name="Kuo A."/>
            <person name="Liang C."/>
            <person name="Lipzen A."/>
            <person name="Lutzoni F."/>
            <person name="Magnuson J."/>
            <person name="Mondo S."/>
            <person name="Nolan M."/>
            <person name="Ohm R."/>
            <person name="Pangilinan J."/>
            <person name="Park H.-J."/>
            <person name="Ramirez L."/>
            <person name="Alfaro M."/>
            <person name="Sun H."/>
            <person name="Tritt A."/>
            <person name="Yoshinaga Y."/>
            <person name="Zwiers L.-H."/>
            <person name="Turgeon B."/>
            <person name="Goodwin S."/>
            <person name="Spatafora J."/>
            <person name="Crous P."/>
            <person name="Grigoriev I."/>
        </authorList>
    </citation>
    <scope>NUCLEOTIDE SEQUENCE</scope>
    <source>
        <strain evidence="2">CBS 675.92</strain>
    </source>
</reference>
<keyword evidence="3" id="KW-1185">Reference proteome</keyword>
<feature type="compositionally biased region" description="Low complexity" evidence="1">
    <location>
        <begin position="678"/>
        <end position="689"/>
    </location>
</feature>
<dbReference type="OrthoDB" id="5244050at2759"/>
<organism evidence="2 3">
    <name type="scientific">Byssothecium circinans</name>
    <dbReference type="NCBI Taxonomy" id="147558"/>
    <lineage>
        <taxon>Eukaryota</taxon>
        <taxon>Fungi</taxon>
        <taxon>Dikarya</taxon>
        <taxon>Ascomycota</taxon>
        <taxon>Pezizomycotina</taxon>
        <taxon>Dothideomycetes</taxon>
        <taxon>Pleosporomycetidae</taxon>
        <taxon>Pleosporales</taxon>
        <taxon>Massarineae</taxon>
        <taxon>Massarinaceae</taxon>
        <taxon>Byssothecium</taxon>
    </lineage>
</organism>
<feature type="compositionally biased region" description="Polar residues" evidence="1">
    <location>
        <begin position="113"/>
        <end position="125"/>
    </location>
</feature>
<feature type="compositionally biased region" description="Low complexity" evidence="1">
    <location>
        <begin position="136"/>
        <end position="147"/>
    </location>
</feature>
<feature type="compositionally biased region" description="Polar residues" evidence="1">
    <location>
        <begin position="407"/>
        <end position="421"/>
    </location>
</feature>
<feature type="compositionally biased region" description="Low complexity" evidence="1">
    <location>
        <begin position="909"/>
        <end position="919"/>
    </location>
</feature>
<feature type="compositionally biased region" description="Polar residues" evidence="1">
    <location>
        <begin position="873"/>
        <end position="900"/>
    </location>
</feature>
<sequence length="954" mass="104421">MGRRRASKFSFPLPGRWHAKEDHGESKSKELTAAPSLSSMPSVREHPLRYDDSSSTYSKAQRVLGTAGPPFRPGSRQTNVPPSPGYISVTISDTGSDYDGRTEDGSFQPPRRPNQSNRASSNILPPSSMAYIGSERPSSVSSSVSRLLRPRASDSTIRSHYDSRSSPLAISQQTSDSAVRDMALRKGKPQIMLHSDGSSARSPKAQHAKENNRKTKPQRLDLSKLFPKPRSSAIQPYEQGLLSPSKMVNSPTAMSIMSDHFPRPMTREPTPSLKGHAKLTKSKSQQSTLAHPGRSMSPSRLYRRDTHDHAKINVRRPPQGVKHWFDALGDESDEMDEDDRDSLRAPMPINPKPSGQHLAPQRKSSLGLFTRDSDAPTSHGPRALQHTLDSRKGHFIHANPSVAHRLTSPSQHSLQSQTSQATSKTKDSSFSKSNLQNSSVLSFSSSEDEDESVTSTQVKKKVAVRDSIDMTEDHGDIVIGQAQAFPMRPSNSRRPSVGKLSMLSTSTNAATIEVMYSPEPYAPQHFPRFNSGSRRSSHLRQPSIIREGEDEDARPRTAANRPPSPSTRSVRTSAGEARSQIEAHKFMAVTPEEEALLDALRKKRAAMAQQSWVEGYHTAIKHEEVIRQTTPPESKQKSYRTSAFLSLESPSISPVRVVETKKKPSRKSLAPIQTPVPSASARGRSTTSREPTVEPSMLRDSSCDLASERPKTKQEAKFARRPSPPPEFSPLDPFFPSPPHTVSIASPATIDHPSPIPSPVTPGLRHGESEVCVKVASSEPSFNSDDNDDVAVLATGVIDTPAGSIKPEESQTHHPRRRRTASSGTDAPTSLLPNIITRDTRELVPVSEASSRTFSVAEPIPSQPKIPKKSSLRKNSISISTTGLSKHSSITSLRTSSPTRNPYERRSSRAVGRVGSMGSIRKETSEMSSARNSVSDDVLAAWGSLGGNYERPRY</sequence>
<gene>
    <name evidence="2" type="ORF">CC80DRAFT_221645</name>
</gene>
<proteinExistence type="predicted"/>
<feature type="region of interest" description="Disordered" evidence="1">
    <location>
        <begin position="1"/>
        <end position="385"/>
    </location>
</feature>
<feature type="compositionally biased region" description="Basic and acidic residues" evidence="1">
    <location>
        <begin position="43"/>
        <end position="52"/>
    </location>
</feature>
<feature type="region of interest" description="Disordered" evidence="1">
    <location>
        <begin position="656"/>
        <end position="729"/>
    </location>
</feature>